<keyword evidence="3" id="KW-0012">Acyltransferase</keyword>
<evidence type="ECO:0000313" key="4">
    <source>
        <dbReference type="Proteomes" id="UP000183983"/>
    </source>
</evidence>
<dbReference type="InterPro" id="IPR011004">
    <property type="entry name" value="Trimer_LpxA-like_sf"/>
</dbReference>
<dbReference type="OrthoDB" id="1115300at2"/>
<gene>
    <name evidence="3" type="ORF">SAMN05216593_112152</name>
</gene>
<dbReference type="GO" id="GO:0016746">
    <property type="term" value="F:acyltransferase activity"/>
    <property type="evidence" value="ECO:0007669"/>
    <property type="project" value="UniProtKB-KW"/>
</dbReference>
<dbReference type="InterPro" id="IPR020019">
    <property type="entry name" value="AcTrfase_PglD-like"/>
</dbReference>
<dbReference type="CDD" id="cd03360">
    <property type="entry name" value="LbH_AT_putative"/>
    <property type="match status" value="1"/>
</dbReference>
<proteinExistence type="inferred from homology"/>
<accession>A0A1M7PQH3</accession>
<keyword evidence="3" id="KW-0808">Transferase</keyword>
<dbReference type="PANTHER" id="PTHR43300">
    <property type="entry name" value="ACETYLTRANSFERASE"/>
    <property type="match status" value="1"/>
</dbReference>
<protein>
    <submittedName>
        <fullName evidence="3">Sugar O-acyltransferase, sialic acid O-acetyltransferase NeuD family</fullName>
    </submittedName>
</protein>
<evidence type="ECO:0000256" key="2">
    <source>
        <dbReference type="PIRSR" id="PIRSR620019-2"/>
    </source>
</evidence>
<comment type="similarity">
    <text evidence="1">Belongs to the transferase hexapeptide repeat family.</text>
</comment>
<dbReference type="InterPro" id="IPR050179">
    <property type="entry name" value="Trans_hexapeptide_repeat"/>
</dbReference>
<dbReference type="InterPro" id="IPR001451">
    <property type="entry name" value="Hexapep"/>
</dbReference>
<organism evidence="3 4">
    <name type="scientific">Pseudomonas asturiensis</name>
    <dbReference type="NCBI Taxonomy" id="1190415"/>
    <lineage>
        <taxon>Bacteria</taxon>
        <taxon>Pseudomonadati</taxon>
        <taxon>Pseudomonadota</taxon>
        <taxon>Gammaproteobacteria</taxon>
        <taxon>Pseudomonadales</taxon>
        <taxon>Pseudomonadaceae</taxon>
        <taxon>Pseudomonas</taxon>
    </lineage>
</organism>
<reference evidence="3 4" key="1">
    <citation type="submission" date="2016-11" db="EMBL/GenBank/DDBJ databases">
        <authorList>
            <person name="Jaros S."/>
            <person name="Januszkiewicz K."/>
            <person name="Wedrychowicz H."/>
        </authorList>
    </citation>
    <scope>NUCLEOTIDE SEQUENCE [LARGE SCALE GENOMIC DNA]</scope>
    <source>
        <strain evidence="3 4">LMG 26898</strain>
    </source>
</reference>
<dbReference type="PANTHER" id="PTHR43300:SF4">
    <property type="entry name" value="ACYL-[ACYL-CARRIER-PROTEIN]--UDP-N-ACETYLGLUCOSAMINE O-ACYLTRANSFERASE"/>
    <property type="match status" value="1"/>
</dbReference>
<evidence type="ECO:0000256" key="1">
    <source>
        <dbReference type="ARBA" id="ARBA00007274"/>
    </source>
</evidence>
<feature type="binding site" evidence="2">
    <location>
        <position position="81"/>
    </location>
    <ligand>
        <name>substrate</name>
    </ligand>
</feature>
<dbReference type="SUPFAM" id="SSF51161">
    <property type="entry name" value="Trimeric LpxA-like enzymes"/>
    <property type="match status" value="1"/>
</dbReference>
<name>A0A1M7PQH3_9PSED</name>
<sequence>MSNFYQTALDDTRPVVVFGNLRSASLAWYCLCHDTPWQVAAFTVDQAYITSPTFEGLPLVSFEHLEAYYPPSDYRLLIPMGYQQINGVRRERFEAAKRRGYDFVSYVSSRASVWPDLDIGENVLIYEHAIIQPFARIGSNCIIRSGAHISHHCQVADHAFVAAEVAMGGEGQVGEQAFIGVGAVLRDRIRIAERTFVGAGAVVLKDTDADGLYVGNPARKASKTALQACGG</sequence>
<dbReference type="Proteomes" id="UP000183983">
    <property type="component" value="Unassembled WGS sequence"/>
</dbReference>
<dbReference type="STRING" id="1190415.SAMN05216593_112152"/>
<evidence type="ECO:0000313" key="3">
    <source>
        <dbReference type="EMBL" id="SHN19663.1"/>
    </source>
</evidence>
<dbReference type="NCBIfam" id="TIGR03570">
    <property type="entry name" value="NeuD_NnaD"/>
    <property type="match status" value="1"/>
</dbReference>
<dbReference type="Pfam" id="PF00132">
    <property type="entry name" value="Hexapep"/>
    <property type="match status" value="1"/>
</dbReference>
<dbReference type="Gene3D" id="2.160.10.10">
    <property type="entry name" value="Hexapeptide repeat proteins"/>
    <property type="match status" value="1"/>
</dbReference>
<dbReference type="AlphaFoldDB" id="A0A1M7PQH3"/>
<dbReference type="RefSeq" id="WP_084537137.1">
    <property type="nucleotide sequence ID" value="NZ_FRDA01000012.1"/>
</dbReference>
<dbReference type="EMBL" id="FRDA01000012">
    <property type="protein sequence ID" value="SHN19663.1"/>
    <property type="molecule type" value="Genomic_DNA"/>
</dbReference>